<evidence type="ECO:0000259" key="1">
    <source>
        <dbReference type="Pfam" id="PF12146"/>
    </source>
</evidence>
<name>A0A7S0E134_9CRYP</name>
<dbReference type="EMBL" id="HBEO01003203">
    <property type="protein sequence ID" value="CAD8469108.1"/>
    <property type="molecule type" value="Transcribed_RNA"/>
</dbReference>
<feature type="domain" description="Serine aminopeptidase S33" evidence="1">
    <location>
        <begin position="210"/>
        <end position="253"/>
    </location>
</feature>
<dbReference type="Gene3D" id="3.40.50.1820">
    <property type="entry name" value="alpha/beta hydrolase"/>
    <property type="match status" value="1"/>
</dbReference>
<dbReference type="SUPFAM" id="SSF53474">
    <property type="entry name" value="alpha/beta-Hydrolases"/>
    <property type="match status" value="1"/>
</dbReference>
<dbReference type="PANTHER" id="PTHR12277:SF81">
    <property type="entry name" value="PROTEIN ABHD13"/>
    <property type="match status" value="1"/>
</dbReference>
<dbReference type="Pfam" id="PF12146">
    <property type="entry name" value="Hydrolase_4"/>
    <property type="match status" value="1"/>
</dbReference>
<dbReference type="AlphaFoldDB" id="A0A7S0E134"/>
<gene>
    <name evidence="2" type="ORF">HPHI1048_LOCUS2271</name>
</gene>
<reference evidence="2" key="1">
    <citation type="submission" date="2021-01" db="EMBL/GenBank/DDBJ databases">
        <authorList>
            <person name="Corre E."/>
            <person name="Pelletier E."/>
            <person name="Niang G."/>
            <person name="Scheremetjew M."/>
            <person name="Finn R."/>
            <person name="Kale V."/>
            <person name="Holt S."/>
            <person name="Cochrane G."/>
            <person name="Meng A."/>
            <person name="Brown T."/>
            <person name="Cohen L."/>
        </authorList>
    </citation>
    <scope>NUCLEOTIDE SEQUENCE</scope>
    <source>
        <strain evidence="2">CCMP325</strain>
    </source>
</reference>
<proteinExistence type="predicted"/>
<evidence type="ECO:0000313" key="2">
    <source>
        <dbReference type="EMBL" id="CAD8469108.1"/>
    </source>
</evidence>
<dbReference type="InterPro" id="IPR022742">
    <property type="entry name" value="Hydrolase_4"/>
</dbReference>
<accession>A0A7S0E134</accession>
<dbReference type="InterPro" id="IPR029058">
    <property type="entry name" value="AB_hydrolase_fold"/>
</dbReference>
<protein>
    <recommendedName>
        <fullName evidence="1">Serine aminopeptidase S33 domain-containing protein</fullName>
    </recommendedName>
</protein>
<dbReference type="PANTHER" id="PTHR12277">
    <property type="entry name" value="ALPHA/BETA HYDROLASE DOMAIN-CONTAINING PROTEIN"/>
    <property type="match status" value="1"/>
</dbReference>
<sequence length="399" mass="43963">MSETLLGGIDSFSKETSILNQFLFPAPKSSYTWASFRGKIICVVGREANFVPCMLIPGESTKSTAEKKQHASCLAIYCHANGEDIGILHEAGKWISDHLGVHVMIPEYPGYGMAPGQPNELSVNRNIRAAYEFAVHALQWDPSHILFVGRSIGTGPAVRLAAEVRCGGLILISPYTSVRDMVRRHAGTLTSWLTADLINLFPSEETIPFVRCPLLIVHGSNDKIIPAEHAMKLYSAAQMDDKKLVLIEGLGHHGLDLHLAVAQEAPQLFGLNDNPRALNLDKYLRDSSLHRKSVASPVPVYDVRFKSWSLPAVPPDQSPYLLEEEDRSTEISKKILSDEVFRDHLLGGKHVDAQNVSHHIAPDLDAEKQEGTEFFVTDSSGKVVSTPKLQATPSKLFVY</sequence>
<organism evidence="2">
    <name type="scientific">Hanusia phi</name>
    <dbReference type="NCBI Taxonomy" id="3032"/>
    <lineage>
        <taxon>Eukaryota</taxon>
        <taxon>Cryptophyceae</taxon>
        <taxon>Pyrenomonadales</taxon>
        <taxon>Geminigeraceae</taxon>
        <taxon>Hanusia</taxon>
    </lineage>
</organism>